<evidence type="ECO:0000313" key="1">
    <source>
        <dbReference type="EMBL" id="EFR43210.1"/>
    </source>
</evidence>
<dbReference type="PANTHER" id="PTHR10000">
    <property type="entry name" value="PHOSPHOSERINE PHOSPHATASE"/>
    <property type="match status" value="1"/>
</dbReference>
<organism evidence="1 2">
    <name type="scientific">Dialister micraerophilus UPII 345-E</name>
    <dbReference type="NCBI Taxonomy" id="910314"/>
    <lineage>
        <taxon>Bacteria</taxon>
        <taxon>Bacillati</taxon>
        <taxon>Bacillota</taxon>
        <taxon>Negativicutes</taxon>
        <taxon>Veillonellales</taxon>
        <taxon>Veillonellaceae</taxon>
        <taxon>Dialister</taxon>
    </lineage>
</organism>
<dbReference type="Pfam" id="PF08282">
    <property type="entry name" value="Hydrolase_3"/>
    <property type="match status" value="1"/>
</dbReference>
<proteinExistence type="predicted"/>
<name>E4L7K7_9FIRM</name>
<dbReference type="Gene3D" id="3.40.50.1000">
    <property type="entry name" value="HAD superfamily/HAD-like"/>
    <property type="match status" value="1"/>
</dbReference>
<accession>E4L7K7</accession>
<dbReference type="GO" id="GO:0000287">
    <property type="term" value="F:magnesium ion binding"/>
    <property type="evidence" value="ECO:0007669"/>
    <property type="project" value="TreeGrafter"/>
</dbReference>
<reference evidence="1 2" key="1">
    <citation type="submission" date="2010-11" db="EMBL/GenBank/DDBJ databases">
        <authorList>
            <person name="Durkin A.S."/>
            <person name="Madupu R."/>
            <person name="Torralba M."/>
            <person name="Gillis M."/>
            <person name="Methe B."/>
            <person name="Sutton G."/>
            <person name="Nelson K.E."/>
        </authorList>
    </citation>
    <scope>NUCLEOTIDE SEQUENCE [LARGE SCALE GENOMIC DNA]</scope>
    <source>
        <strain evidence="1 2">UPII 345-E</strain>
    </source>
</reference>
<dbReference type="CDD" id="cd07516">
    <property type="entry name" value="HAD_Pase"/>
    <property type="match status" value="1"/>
</dbReference>
<dbReference type="GO" id="GO:0005829">
    <property type="term" value="C:cytosol"/>
    <property type="evidence" value="ECO:0007669"/>
    <property type="project" value="TreeGrafter"/>
</dbReference>
<protein>
    <submittedName>
        <fullName evidence="1">Cof-like hydrolase</fullName>
    </submittedName>
</protein>
<dbReference type="GO" id="GO:0016791">
    <property type="term" value="F:phosphatase activity"/>
    <property type="evidence" value="ECO:0007669"/>
    <property type="project" value="TreeGrafter"/>
</dbReference>
<comment type="caution">
    <text evidence="1">The sequence shown here is derived from an EMBL/GenBank/DDBJ whole genome shotgun (WGS) entry which is preliminary data.</text>
</comment>
<dbReference type="Gene3D" id="3.30.1240.10">
    <property type="match status" value="1"/>
</dbReference>
<dbReference type="RefSeq" id="WP_007554042.1">
    <property type="nucleotide sequence ID" value="NZ_AENT01000007.1"/>
</dbReference>
<dbReference type="Proteomes" id="UP000004594">
    <property type="component" value="Unassembled WGS sequence"/>
</dbReference>
<dbReference type="eggNOG" id="COG0561">
    <property type="taxonomic scope" value="Bacteria"/>
</dbReference>
<dbReference type="InterPro" id="IPR023214">
    <property type="entry name" value="HAD_sf"/>
</dbReference>
<dbReference type="SFLD" id="SFLDS00003">
    <property type="entry name" value="Haloacid_Dehalogenase"/>
    <property type="match status" value="1"/>
</dbReference>
<keyword evidence="1" id="KW-0378">Hydrolase</keyword>
<dbReference type="NCBIfam" id="TIGR00099">
    <property type="entry name" value="Cof-subfamily"/>
    <property type="match status" value="1"/>
</dbReference>
<sequence length="269" mass="30296">MKNIRLIAIDLDGTLLRDDISVSDYTKRVLSKVREKGVHIVIATGRMFCSAREWGKAIGIGDVPLCAYTGSMVGLCESGKIISDQRMDLNVARDILNEGKENNWYMQSYIDDKVYVPFRDERTDHYERICNIRAHVIGDDFWTPEKAPTKVLFYDNDLSVMEKIRKLVGKKFEKVAGSVISQPNYFEFNKKGVSKGNAITKLCNERNIPLDSVMTFGNAQNDISMFELSPWSFAVENASEVAKASAKFTTLSNNQDGVAHAIEKYVLEA</sequence>
<dbReference type="InterPro" id="IPR006379">
    <property type="entry name" value="HAD-SF_hydro_IIB"/>
</dbReference>
<dbReference type="OrthoDB" id="9781413at2"/>
<dbReference type="InterPro" id="IPR000150">
    <property type="entry name" value="Cof"/>
</dbReference>
<dbReference type="NCBIfam" id="TIGR01484">
    <property type="entry name" value="HAD-SF-IIB"/>
    <property type="match status" value="1"/>
</dbReference>
<gene>
    <name evidence="1" type="ORF">HMPREF9220_0012</name>
</gene>
<dbReference type="AlphaFoldDB" id="E4L7K7"/>
<dbReference type="EMBL" id="AENT01000007">
    <property type="protein sequence ID" value="EFR43210.1"/>
    <property type="molecule type" value="Genomic_DNA"/>
</dbReference>
<dbReference type="SUPFAM" id="SSF56784">
    <property type="entry name" value="HAD-like"/>
    <property type="match status" value="1"/>
</dbReference>
<dbReference type="PANTHER" id="PTHR10000:SF8">
    <property type="entry name" value="HAD SUPERFAMILY HYDROLASE-LIKE, TYPE 3"/>
    <property type="match status" value="1"/>
</dbReference>
<evidence type="ECO:0000313" key="2">
    <source>
        <dbReference type="Proteomes" id="UP000004594"/>
    </source>
</evidence>
<dbReference type="InterPro" id="IPR036412">
    <property type="entry name" value="HAD-like_sf"/>
</dbReference>
<dbReference type="SFLD" id="SFLDG01140">
    <property type="entry name" value="C2.B:_Phosphomannomutase_and_P"/>
    <property type="match status" value="1"/>
</dbReference>